<keyword evidence="1" id="KW-0472">Membrane</keyword>
<feature type="transmembrane region" description="Helical" evidence="1">
    <location>
        <begin position="52"/>
        <end position="76"/>
    </location>
</feature>
<comment type="caution">
    <text evidence="2">The sequence shown here is derived from an EMBL/GenBank/DDBJ whole genome shotgun (WGS) entry which is preliminary data.</text>
</comment>
<organism evidence="2 3">
    <name type="scientific">Ktedonospora formicarum</name>
    <dbReference type="NCBI Taxonomy" id="2778364"/>
    <lineage>
        <taxon>Bacteria</taxon>
        <taxon>Bacillati</taxon>
        <taxon>Chloroflexota</taxon>
        <taxon>Ktedonobacteria</taxon>
        <taxon>Ktedonobacterales</taxon>
        <taxon>Ktedonobacteraceae</taxon>
        <taxon>Ktedonospora</taxon>
    </lineage>
</organism>
<dbReference type="InterPro" id="IPR013901">
    <property type="entry name" value="Anthrone_oxy"/>
</dbReference>
<evidence type="ECO:0008006" key="4">
    <source>
        <dbReference type="Google" id="ProtNLM"/>
    </source>
</evidence>
<evidence type="ECO:0000313" key="3">
    <source>
        <dbReference type="Proteomes" id="UP000612362"/>
    </source>
</evidence>
<dbReference type="AlphaFoldDB" id="A0A8J3MY49"/>
<dbReference type="Pfam" id="PF08592">
    <property type="entry name" value="Anthrone_oxy"/>
    <property type="match status" value="1"/>
</dbReference>
<gene>
    <name evidence="2" type="ORF">KSX_74430</name>
</gene>
<dbReference type="RefSeq" id="WP_220198422.1">
    <property type="nucleotide sequence ID" value="NZ_BNJF01000005.1"/>
</dbReference>
<reference evidence="2" key="1">
    <citation type="submission" date="2020-10" db="EMBL/GenBank/DDBJ databases">
        <title>Taxonomic study of unclassified bacteria belonging to the class Ktedonobacteria.</title>
        <authorList>
            <person name="Yabe S."/>
            <person name="Wang C.M."/>
            <person name="Zheng Y."/>
            <person name="Sakai Y."/>
            <person name="Cavaletti L."/>
            <person name="Monciardini P."/>
            <person name="Donadio S."/>
        </authorList>
    </citation>
    <scope>NUCLEOTIDE SEQUENCE</scope>
    <source>
        <strain evidence="2">SOSP1-1</strain>
    </source>
</reference>
<keyword evidence="3" id="KW-1185">Reference proteome</keyword>
<sequence length="162" mass="17283">MQLNNIVLIVAGTLTGLDAGLLYAFSVAVVPSLRALKGTQHIAAMQTINVKILNSVFFLGFFGPTILLPVAAFLYWGTPQFGWLLAAALLHILGANGVTAMGNIPLNNQLAEIDIDQISEEEADKVRKEFQGPGSPWMLLHTIRTLAAIAATVLVFVACLLG</sequence>
<accession>A0A8J3MY49</accession>
<dbReference type="EMBL" id="BNJF01000005">
    <property type="protein sequence ID" value="GHO49280.1"/>
    <property type="molecule type" value="Genomic_DNA"/>
</dbReference>
<feature type="transmembrane region" description="Helical" evidence="1">
    <location>
        <begin position="6"/>
        <end position="31"/>
    </location>
</feature>
<dbReference type="Proteomes" id="UP000612362">
    <property type="component" value="Unassembled WGS sequence"/>
</dbReference>
<feature type="transmembrane region" description="Helical" evidence="1">
    <location>
        <begin position="138"/>
        <end position="161"/>
    </location>
</feature>
<name>A0A8J3MY49_9CHLR</name>
<protein>
    <recommendedName>
        <fullName evidence="4">DUF1772 domain-containing protein</fullName>
    </recommendedName>
</protein>
<proteinExistence type="predicted"/>
<evidence type="ECO:0000313" key="2">
    <source>
        <dbReference type="EMBL" id="GHO49280.1"/>
    </source>
</evidence>
<keyword evidence="1" id="KW-0812">Transmembrane</keyword>
<evidence type="ECO:0000256" key="1">
    <source>
        <dbReference type="SAM" id="Phobius"/>
    </source>
</evidence>
<keyword evidence="1" id="KW-1133">Transmembrane helix</keyword>